<name>A0A2H9T1L5_9BACT</name>
<protein>
    <submittedName>
        <fullName evidence="1">Uncharacterized protein</fullName>
    </submittedName>
</protein>
<evidence type="ECO:0000313" key="2">
    <source>
        <dbReference type="Proteomes" id="UP000236946"/>
    </source>
</evidence>
<organism evidence="1 2">
    <name type="scientific">Candidatus Staskawiczbacteria bacterium CG10_big_fil_rev_8_21_14_0_10_38_10</name>
    <dbReference type="NCBI Taxonomy" id="1974891"/>
    <lineage>
        <taxon>Bacteria</taxon>
        <taxon>Candidatus Staskawicziibacteriota</taxon>
    </lineage>
</organism>
<gene>
    <name evidence="1" type="ORF">COU98_00800</name>
</gene>
<dbReference type="AlphaFoldDB" id="A0A2H9T1L5"/>
<dbReference type="EMBL" id="PFEN01000014">
    <property type="protein sequence ID" value="PJE69661.1"/>
    <property type="molecule type" value="Genomic_DNA"/>
</dbReference>
<proteinExistence type="predicted"/>
<reference evidence="2" key="1">
    <citation type="submission" date="2017-09" db="EMBL/GenBank/DDBJ databases">
        <title>Depth-based differentiation of microbial function through sediment-hosted aquifers and enrichment of novel symbionts in the deep terrestrial subsurface.</title>
        <authorList>
            <person name="Probst A.J."/>
            <person name="Ladd B."/>
            <person name="Jarett J.K."/>
            <person name="Geller-Mcgrath D.E."/>
            <person name="Sieber C.M.K."/>
            <person name="Emerson J.B."/>
            <person name="Anantharaman K."/>
            <person name="Thomas B.C."/>
            <person name="Malmstrom R."/>
            <person name="Stieglmeier M."/>
            <person name="Klingl A."/>
            <person name="Woyke T."/>
            <person name="Ryan C.M."/>
            <person name="Banfield J.F."/>
        </authorList>
    </citation>
    <scope>NUCLEOTIDE SEQUENCE [LARGE SCALE GENOMIC DNA]</scope>
</reference>
<accession>A0A2H9T1L5</accession>
<dbReference type="Proteomes" id="UP000236946">
    <property type="component" value="Unassembled WGS sequence"/>
</dbReference>
<evidence type="ECO:0000313" key="1">
    <source>
        <dbReference type="EMBL" id="PJE69661.1"/>
    </source>
</evidence>
<comment type="caution">
    <text evidence="1">The sequence shown here is derived from an EMBL/GenBank/DDBJ whole genome shotgun (WGS) entry which is preliminary data.</text>
</comment>
<sequence>MIPRFKKIPKVINQHLKKEEFLEEHNKLSPKNLRATIPLLSRFRLEKSSLFKGDDWSIDRLRRPFILWLTSSPGDKKKV</sequence>